<keyword evidence="8 10" id="KW-0675">Receptor</keyword>
<keyword evidence="9 10" id="KW-0807">Transducer</keyword>
<feature type="compositionally biased region" description="Basic and acidic residues" evidence="11">
    <location>
        <begin position="415"/>
        <end position="425"/>
    </location>
</feature>
<evidence type="ECO:0000256" key="1">
    <source>
        <dbReference type="ARBA" id="ARBA00004651"/>
    </source>
</evidence>
<gene>
    <name evidence="15" type="primary">LOC106168325</name>
</gene>
<keyword evidence="6 10" id="KW-0297">G-protein coupled receptor</keyword>
<keyword evidence="3" id="KW-1003">Cell membrane</keyword>
<evidence type="ECO:0000259" key="13">
    <source>
        <dbReference type="PROSITE" id="PS50262"/>
    </source>
</evidence>
<organism evidence="14 15">
    <name type="scientific">Lingula anatina</name>
    <name type="common">Brachiopod</name>
    <name type="synonym">Lingula unguis</name>
    <dbReference type="NCBI Taxonomy" id="7574"/>
    <lineage>
        <taxon>Eukaryota</taxon>
        <taxon>Metazoa</taxon>
        <taxon>Spiralia</taxon>
        <taxon>Lophotrochozoa</taxon>
        <taxon>Brachiopoda</taxon>
        <taxon>Linguliformea</taxon>
        <taxon>Lingulata</taxon>
        <taxon>Lingulida</taxon>
        <taxon>Linguloidea</taxon>
        <taxon>Lingulidae</taxon>
        <taxon>Lingula</taxon>
    </lineage>
</organism>
<dbReference type="InterPro" id="IPR000611">
    <property type="entry name" value="NPY_rcpt"/>
</dbReference>
<dbReference type="FunFam" id="1.20.1070.10:FF:000291">
    <property type="entry name" value="Predicted protein"/>
    <property type="match status" value="1"/>
</dbReference>
<dbReference type="GO" id="GO:0005886">
    <property type="term" value="C:plasma membrane"/>
    <property type="evidence" value="ECO:0007669"/>
    <property type="project" value="UniProtKB-SubCell"/>
</dbReference>
<evidence type="ECO:0000256" key="9">
    <source>
        <dbReference type="ARBA" id="ARBA00023224"/>
    </source>
</evidence>
<feature type="compositionally biased region" description="Basic and acidic residues" evidence="11">
    <location>
        <begin position="397"/>
        <end position="408"/>
    </location>
</feature>
<evidence type="ECO:0000256" key="4">
    <source>
        <dbReference type="ARBA" id="ARBA00022692"/>
    </source>
</evidence>
<dbReference type="Gene3D" id="1.20.1070.10">
    <property type="entry name" value="Rhodopsin 7-helix transmembrane proteins"/>
    <property type="match status" value="1"/>
</dbReference>
<feature type="transmembrane region" description="Helical" evidence="12">
    <location>
        <begin position="70"/>
        <end position="96"/>
    </location>
</feature>
<keyword evidence="4 10" id="KW-0812">Transmembrane</keyword>
<dbReference type="Pfam" id="PF00001">
    <property type="entry name" value="7tm_1"/>
    <property type="match status" value="1"/>
</dbReference>
<feature type="transmembrane region" description="Helical" evidence="12">
    <location>
        <begin position="148"/>
        <end position="169"/>
    </location>
</feature>
<feature type="transmembrane region" description="Helical" evidence="12">
    <location>
        <begin position="276"/>
        <end position="302"/>
    </location>
</feature>
<accession>A0A1S3IXU9</accession>
<dbReference type="AlphaFoldDB" id="A0A1S3IXU9"/>
<evidence type="ECO:0000256" key="3">
    <source>
        <dbReference type="ARBA" id="ARBA00022475"/>
    </source>
</evidence>
<evidence type="ECO:0000256" key="8">
    <source>
        <dbReference type="ARBA" id="ARBA00023170"/>
    </source>
</evidence>
<dbReference type="FunCoup" id="A0A1S3IXU9">
    <property type="interactions" value="17"/>
</dbReference>
<evidence type="ECO:0000256" key="2">
    <source>
        <dbReference type="ARBA" id="ARBA00010663"/>
    </source>
</evidence>
<protein>
    <submittedName>
        <fullName evidence="15">RYamide receptor-like</fullName>
    </submittedName>
</protein>
<dbReference type="Proteomes" id="UP000085678">
    <property type="component" value="Unplaced"/>
</dbReference>
<feature type="region of interest" description="Disordered" evidence="11">
    <location>
        <begin position="396"/>
        <end position="425"/>
    </location>
</feature>
<feature type="transmembrane region" description="Helical" evidence="12">
    <location>
        <begin position="31"/>
        <end position="58"/>
    </location>
</feature>
<evidence type="ECO:0000256" key="10">
    <source>
        <dbReference type="RuleBase" id="RU000688"/>
    </source>
</evidence>
<comment type="similarity">
    <text evidence="2 10">Belongs to the G-protein coupled receptor 1 family.</text>
</comment>
<proteinExistence type="inferred from homology"/>
<reference evidence="15" key="1">
    <citation type="submission" date="2025-08" db="UniProtKB">
        <authorList>
            <consortium name="RefSeq"/>
        </authorList>
    </citation>
    <scope>IDENTIFICATION</scope>
    <source>
        <tissue evidence="15">Gonads</tissue>
    </source>
</reference>
<dbReference type="GeneID" id="106168325"/>
<dbReference type="PRINTS" id="PR00237">
    <property type="entry name" value="GPCRRHODOPSN"/>
</dbReference>
<dbReference type="KEGG" id="lak:106168325"/>
<sequence>MAVHIHGYSQNFSRNESGFAFVENPRLQPGIQALLIILYGLITLFGVGGNLTVCYIVVSNKRMRTVTNYFIVNLAISDIIMALLCIPMTFVASVLLQSWPFGDDLCRFVTYIQTVAVFLSAFTLVAISLDRYVAILYPLRPKPTKRAAMFAIAVVWALAFITPLPTAILSKVDEYLSCREMWKTDQQRFHYSVAIMVLQYFLPLLALVITYARIAIAIWVKRPPGEAENKRDQRLAASKRKMVKTMITVVGVYTFCWLPIHSVTIALDLHPELHGYYIFVIWIICHWLAMSNSCVNPIIYCWMNPKYQRGFLYAFRWLPCIRNKAIPTPAVKFTSTFRTSLRTVSVKSNSSRNENGRFSNYRIRYFRETGRKTSPKEIEFNKVACREDVVNDTDIVQSKEDTSSHQQEESFSSCVDHECVEDSRR</sequence>
<dbReference type="InParanoid" id="A0A1S3IXU9"/>
<dbReference type="SUPFAM" id="SSF81321">
    <property type="entry name" value="Family A G protein-coupled receptor-like"/>
    <property type="match status" value="1"/>
</dbReference>
<dbReference type="InterPro" id="IPR017452">
    <property type="entry name" value="GPCR_Rhodpsn_7TM"/>
</dbReference>
<evidence type="ECO:0000256" key="5">
    <source>
        <dbReference type="ARBA" id="ARBA00022989"/>
    </source>
</evidence>
<dbReference type="SMART" id="SM01381">
    <property type="entry name" value="7TM_GPCR_Srsx"/>
    <property type="match status" value="1"/>
</dbReference>
<dbReference type="InterPro" id="IPR000276">
    <property type="entry name" value="GPCR_Rhodpsn"/>
</dbReference>
<dbReference type="RefSeq" id="XP_013402806.1">
    <property type="nucleotide sequence ID" value="XM_013547352.1"/>
</dbReference>
<keyword evidence="5 12" id="KW-1133">Transmembrane helix</keyword>
<dbReference type="PANTHER" id="PTHR24238:SF73">
    <property type="entry name" value="RYAMIDE RECEPTOR"/>
    <property type="match status" value="1"/>
</dbReference>
<evidence type="ECO:0000256" key="11">
    <source>
        <dbReference type="SAM" id="MobiDB-lite"/>
    </source>
</evidence>
<dbReference type="CDD" id="cd15392">
    <property type="entry name" value="7tmA_PR4-like"/>
    <property type="match status" value="1"/>
</dbReference>
<evidence type="ECO:0000313" key="15">
    <source>
        <dbReference type="RefSeq" id="XP_013402806.1"/>
    </source>
</evidence>
<evidence type="ECO:0000313" key="14">
    <source>
        <dbReference type="Proteomes" id="UP000085678"/>
    </source>
</evidence>
<keyword evidence="7 12" id="KW-0472">Membrane</keyword>
<feature type="transmembrane region" description="Helical" evidence="12">
    <location>
        <begin position="108"/>
        <end position="127"/>
    </location>
</feature>
<name>A0A1S3IXU9_LINAN</name>
<evidence type="ECO:0000256" key="12">
    <source>
        <dbReference type="SAM" id="Phobius"/>
    </source>
</evidence>
<dbReference type="PRINTS" id="PR01012">
    <property type="entry name" value="NRPEPTIDEYR"/>
</dbReference>
<dbReference type="GO" id="GO:0004983">
    <property type="term" value="F:neuropeptide Y receptor activity"/>
    <property type="evidence" value="ECO:0007669"/>
    <property type="project" value="InterPro"/>
</dbReference>
<dbReference type="PANTHER" id="PTHR24238">
    <property type="entry name" value="G-PROTEIN COUPLED RECEPTOR"/>
    <property type="match status" value="1"/>
</dbReference>
<feature type="transmembrane region" description="Helical" evidence="12">
    <location>
        <begin position="241"/>
        <end position="260"/>
    </location>
</feature>
<evidence type="ECO:0000256" key="6">
    <source>
        <dbReference type="ARBA" id="ARBA00023040"/>
    </source>
</evidence>
<feature type="transmembrane region" description="Helical" evidence="12">
    <location>
        <begin position="189"/>
        <end position="220"/>
    </location>
</feature>
<keyword evidence="14" id="KW-1185">Reference proteome</keyword>
<comment type="subcellular location">
    <subcellularLocation>
        <location evidence="1">Cell membrane</location>
        <topology evidence="1">Multi-pass membrane protein</topology>
    </subcellularLocation>
</comment>
<dbReference type="OrthoDB" id="10053194at2759"/>
<evidence type="ECO:0000256" key="7">
    <source>
        <dbReference type="ARBA" id="ARBA00023136"/>
    </source>
</evidence>
<dbReference type="PROSITE" id="PS00237">
    <property type="entry name" value="G_PROTEIN_RECEP_F1_1"/>
    <property type="match status" value="1"/>
</dbReference>
<dbReference type="PROSITE" id="PS50262">
    <property type="entry name" value="G_PROTEIN_RECEP_F1_2"/>
    <property type="match status" value="1"/>
</dbReference>
<feature type="domain" description="G-protein coupled receptors family 1 profile" evidence="13">
    <location>
        <begin position="49"/>
        <end position="300"/>
    </location>
</feature>